<evidence type="ECO:0000313" key="4">
    <source>
        <dbReference type="EMBL" id="VFK03063.1"/>
    </source>
</evidence>
<dbReference type="SUPFAM" id="SSF55718">
    <property type="entry name" value="SCP-like"/>
    <property type="match status" value="1"/>
</dbReference>
<name>A0A450VDK4_9GAMM</name>
<gene>
    <name evidence="4" type="ORF">BECKH772A_GA0070896_103051</name>
    <name evidence="3" type="ORF">BECKH772B_GA0070898_103081</name>
</gene>
<evidence type="ECO:0000259" key="2">
    <source>
        <dbReference type="Pfam" id="PF02036"/>
    </source>
</evidence>
<sequence>MSHFPRAASASFGKLTTGDKTMRLPLWPLQRFLRVCPDRIHTNVISRIANHLLSSQSSESRRLLELNDRRICLAITDTDNFWQFQVKGARLVRDLSGEPWDVCIRGRLVDFLLLATRAEDPDSLFFARCLSIEGDTEIGLYVKNLLDAFDMDWEAHFSSMFGRRSIRAVSDTLNATGADALLRELGERVRQSVLETASAAEKTPEKTGARAFTYHPESQITP</sequence>
<dbReference type="InterPro" id="IPR036527">
    <property type="entry name" value="SCP2_sterol-bd_dom_sf"/>
</dbReference>
<feature type="domain" description="SCP2" evidence="2">
    <location>
        <begin position="50"/>
        <end position="147"/>
    </location>
</feature>
<organism evidence="3">
    <name type="scientific">Candidatus Kentrum eta</name>
    <dbReference type="NCBI Taxonomy" id="2126337"/>
    <lineage>
        <taxon>Bacteria</taxon>
        <taxon>Pseudomonadati</taxon>
        <taxon>Pseudomonadota</taxon>
        <taxon>Gammaproteobacteria</taxon>
        <taxon>Candidatus Kentrum</taxon>
    </lineage>
</organism>
<evidence type="ECO:0000256" key="1">
    <source>
        <dbReference type="SAM" id="MobiDB-lite"/>
    </source>
</evidence>
<dbReference type="AlphaFoldDB" id="A0A450VDK4"/>
<reference evidence="3" key="1">
    <citation type="submission" date="2019-02" db="EMBL/GenBank/DDBJ databases">
        <authorList>
            <person name="Gruber-Vodicka R. H."/>
            <person name="Seah K. B. B."/>
        </authorList>
    </citation>
    <scope>NUCLEOTIDE SEQUENCE</scope>
    <source>
        <strain evidence="4">BECK_SA2B15</strain>
        <strain evidence="3">BECK_SA2B20</strain>
    </source>
</reference>
<dbReference type="EMBL" id="CAADFG010000305">
    <property type="protein sequence ID" value="VFK03063.1"/>
    <property type="molecule type" value="Genomic_DNA"/>
</dbReference>
<accession>A0A450VDK4</accession>
<dbReference type="EMBL" id="CAADFI010000308">
    <property type="protein sequence ID" value="VFK02844.1"/>
    <property type="molecule type" value="Genomic_DNA"/>
</dbReference>
<evidence type="ECO:0000313" key="3">
    <source>
        <dbReference type="EMBL" id="VFK02844.1"/>
    </source>
</evidence>
<feature type="region of interest" description="Disordered" evidence="1">
    <location>
        <begin position="196"/>
        <end position="222"/>
    </location>
</feature>
<protein>
    <submittedName>
        <fullName evidence="3">Predicted lipid carrier protein YhbT, contains SCP2 domain</fullName>
    </submittedName>
</protein>
<proteinExistence type="predicted"/>
<dbReference type="Pfam" id="PF02036">
    <property type="entry name" value="SCP2"/>
    <property type="match status" value="1"/>
</dbReference>
<dbReference type="InterPro" id="IPR003033">
    <property type="entry name" value="SCP2_sterol-bd_dom"/>
</dbReference>